<gene>
    <name evidence="2" type="ORF">METZ01_LOCUS168450</name>
</gene>
<proteinExistence type="predicted"/>
<dbReference type="InterPro" id="IPR000683">
    <property type="entry name" value="Gfo/Idh/MocA-like_OxRdtase_N"/>
</dbReference>
<dbReference type="Gene3D" id="3.30.360.10">
    <property type="entry name" value="Dihydrodipicolinate Reductase, domain 2"/>
    <property type="match status" value="1"/>
</dbReference>
<dbReference type="InterPro" id="IPR036291">
    <property type="entry name" value="NAD(P)-bd_dom_sf"/>
</dbReference>
<evidence type="ECO:0000313" key="2">
    <source>
        <dbReference type="EMBL" id="SVB15596.1"/>
    </source>
</evidence>
<dbReference type="GO" id="GO:0005737">
    <property type="term" value="C:cytoplasm"/>
    <property type="evidence" value="ECO:0007669"/>
    <property type="project" value="TreeGrafter"/>
</dbReference>
<protein>
    <recommendedName>
        <fullName evidence="1">Gfo/Idh/MocA-like oxidoreductase N-terminal domain-containing protein</fullName>
    </recommendedName>
</protein>
<dbReference type="AlphaFoldDB" id="A0A382BP31"/>
<name>A0A382BP31_9ZZZZ</name>
<dbReference type="SUPFAM" id="SSF51735">
    <property type="entry name" value="NAD(P)-binding Rossmann-fold domains"/>
    <property type="match status" value="1"/>
</dbReference>
<dbReference type="GO" id="GO:0016491">
    <property type="term" value="F:oxidoreductase activity"/>
    <property type="evidence" value="ECO:0007669"/>
    <property type="project" value="TreeGrafter"/>
</dbReference>
<dbReference type="EMBL" id="UINC01030730">
    <property type="protein sequence ID" value="SVB15596.1"/>
    <property type="molecule type" value="Genomic_DNA"/>
</dbReference>
<feature type="domain" description="Gfo/Idh/MocA-like oxidoreductase N-terminal" evidence="1">
    <location>
        <begin position="75"/>
        <end position="165"/>
    </location>
</feature>
<evidence type="ECO:0000259" key="1">
    <source>
        <dbReference type="Pfam" id="PF01408"/>
    </source>
</evidence>
<dbReference type="SUPFAM" id="SSF55347">
    <property type="entry name" value="Glyceraldehyde-3-phosphate dehydrogenase-like, C-terminal domain"/>
    <property type="match status" value="1"/>
</dbReference>
<accession>A0A382BP31</accession>
<dbReference type="Gene3D" id="3.40.50.720">
    <property type="entry name" value="NAD(P)-binding Rossmann-like Domain"/>
    <property type="match status" value="1"/>
</dbReference>
<sequence>MGGVIITSALMIGTGEYTTGYVHTTASSSDKKAGVIALTLFDLRRQGKIGRIAMAGTNGTKYSAIRQHLKDQINRAYKEMDVSFDAFPNDDILSDPQAYLRGLDTMSPGDLVTIFTPDDTHFQIAYDAIERGLHVLLTKPPVKVLKEHKALIDAANRQEVLVAVEVHKRWDPIYVDARDRIRNLGDFSFFNAYMSQPKKQLETFRHWAGKSSDISYYLNSHHVDFHTWSIGDFASPVSVTATASNGVANHSPFEVDTEDTITLTTQWKNNESQNLGTAVYTASWIAPTSDVHSQQRFFYMGHEGEIIVDQAHRGYSVATDANGYTSANPLFMKYTPNTQGYFAGQAGYGYRSISAFVDAVCQIREGSAKPSDFQDRLATIQQTLTTTAILEAGRQSLDDDGTLQRLIHDDSEQSITITSS</sequence>
<dbReference type="GO" id="GO:0006740">
    <property type="term" value="P:NADPH regeneration"/>
    <property type="evidence" value="ECO:0007669"/>
    <property type="project" value="TreeGrafter"/>
</dbReference>
<dbReference type="Pfam" id="PF01408">
    <property type="entry name" value="GFO_IDH_MocA"/>
    <property type="match status" value="1"/>
</dbReference>
<dbReference type="PANTHER" id="PTHR42840:SF6">
    <property type="entry name" value="BINDING ROSSMANN FOLD OXIDOREDUCTASE, PUTATIVE (AFU_ORTHOLOGUE AFUA_3G11930)-RELATED"/>
    <property type="match status" value="1"/>
</dbReference>
<organism evidence="2">
    <name type="scientific">marine metagenome</name>
    <dbReference type="NCBI Taxonomy" id="408172"/>
    <lineage>
        <taxon>unclassified sequences</taxon>
        <taxon>metagenomes</taxon>
        <taxon>ecological metagenomes</taxon>
    </lineage>
</organism>
<dbReference type="GO" id="GO:0000166">
    <property type="term" value="F:nucleotide binding"/>
    <property type="evidence" value="ECO:0007669"/>
    <property type="project" value="InterPro"/>
</dbReference>
<reference evidence="2" key="1">
    <citation type="submission" date="2018-05" db="EMBL/GenBank/DDBJ databases">
        <authorList>
            <person name="Lanie J.A."/>
            <person name="Ng W.-L."/>
            <person name="Kazmierczak K.M."/>
            <person name="Andrzejewski T.M."/>
            <person name="Davidsen T.M."/>
            <person name="Wayne K.J."/>
            <person name="Tettelin H."/>
            <person name="Glass J.I."/>
            <person name="Rusch D."/>
            <person name="Podicherti R."/>
            <person name="Tsui H.-C.T."/>
            <person name="Winkler M.E."/>
        </authorList>
    </citation>
    <scope>NUCLEOTIDE SEQUENCE</scope>
</reference>
<dbReference type="PANTHER" id="PTHR42840">
    <property type="entry name" value="NAD(P)-BINDING ROSSMANN-FOLD SUPERFAMILY PROTEIN-RELATED"/>
    <property type="match status" value="1"/>
</dbReference>